<proteinExistence type="predicted"/>
<name>A0A061R051_9CHLO</name>
<organism evidence="1">
    <name type="scientific">Tetraselmis sp. GSL018</name>
    <dbReference type="NCBI Taxonomy" id="582737"/>
    <lineage>
        <taxon>Eukaryota</taxon>
        <taxon>Viridiplantae</taxon>
        <taxon>Chlorophyta</taxon>
        <taxon>core chlorophytes</taxon>
        <taxon>Chlorodendrophyceae</taxon>
        <taxon>Chlorodendrales</taxon>
        <taxon>Chlorodendraceae</taxon>
        <taxon>Tetraselmis</taxon>
    </lineage>
</organism>
<sequence length="57" mass="6003">ASDVTISSGQRDDTSNFVTARAMLIPLDKRNGSSDSQPPCELSSACQYTPCAPGKAR</sequence>
<evidence type="ECO:0000313" key="1">
    <source>
        <dbReference type="EMBL" id="JAC65358.1"/>
    </source>
</evidence>
<dbReference type="EMBL" id="GBEZ01021386">
    <property type="protein sequence ID" value="JAC65358.1"/>
    <property type="molecule type" value="Transcribed_RNA"/>
</dbReference>
<dbReference type="AlphaFoldDB" id="A0A061R051"/>
<accession>A0A061R051</accession>
<reference evidence="1" key="1">
    <citation type="submission" date="2014-05" db="EMBL/GenBank/DDBJ databases">
        <title>The transcriptome of the halophilic microalga Tetraselmis sp. GSL018 isolated from the Great Salt Lake, Utah.</title>
        <authorList>
            <person name="Jinkerson R.E."/>
            <person name="D'Adamo S."/>
            <person name="Posewitz M.C."/>
        </authorList>
    </citation>
    <scope>NUCLEOTIDE SEQUENCE</scope>
    <source>
        <strain evidence="1">GSL018</strain>
    </source>
</reference>
<feature type="non-terminal residue" evidence="1">
    <location>
        <position position="1"/>
    </location>
</feature>
<protein>
    <submittedName>
        <fullName evidence="1">Uncharacterized protein</fullName>
    </submittedName>
</protein>
<gene>
    <name evidence="1" type="ORF">TSPGSL018_16213</name>
</gene>